<organism evidence="1 2">
    <name type="scientific">Coccomyxa viridis</name>
    <dbReference type="NCBI Taxonomy" id="1274662"/>
    <lineage>
        <taxon>Eukaryota</taxon>
        <taxon>Viridiplantae</taxon>
        <taxon>Chlorophyta</taxon>
        <taxon>core chlorophytes</taxon>
        <taxon>Trebouxiophyceae</taxon>
        <taxon>Trebouxiophyceae incertae sedis</taxon>
        <taxon>Coccomyxaceae</taxon>
        <taxon>Coccomyxa</taxon>
    </lineage>
</organism>
<gene>
    <name evidence="1" type="primary">g8530</name>
    <name evidence="1" type="ORF">VP750_LOCUS7326</name>
</gene>
<evidence type="ECO:0000313" key="2">
    <source>
        <dbReference type="Proteomes" id="UP001497392"/>
    </source>
</evidence>
<name>A0ABP1G514_9CHLO</name>
<comment type="caution">
    <text evidence="1">The sequence shown here is derived from an EMBL/GenBank/DDBJ whole genome shotgun (WGS) entry which is preliminary data.</text>
</comment>
<proteinExistence type="predicted"/>
<accession>A0ABP1G514</accession>
<evidence type="ECO:0000313" key="1">
    <source>
        <dbReference type="EMBL" id="CAL5225667.1"/>
    </source>
</evidence>
<protein>
    <submittedName>
        <fullName evidence="1">G8530 protein</fullName>
    </submittedName>
</protein>
<reference evidence="1 2" key="1">
    <citation type="submission" date="2024-06" db="EMBL/GenBank/DDBJ databases">
        <authorList>
            <person name="Kraege A."/>
            <person name="Thomma B."/>
        </authorList>
    </citation>
    <scope>NUCLEOTIDE SEQUENCE [LARGE SCALE GENOMIC DNA]</scope>
</reference>
<sequence length="178" mass="20332">MKEQHTRARSPLEAALWEFRYQEKQWLAEKAALRRDAEAQRKQSAGLQHQLDRLQAEHQYTLKELASVKAALHRRNNYLHDLESRLQDQESAACEKEELQSVLNAALSRLEAAIGAAQSQEARAAYLAEQVEGLQQQRDWLSETPSKEFTPRQTGRSDIMEFRGPASVCETLRCSNGL</sequence>
<keyword evidence="2" id="KW-1185">Reference proteome</keyword>
<dbReference type="Proteomes" id="UP001497392">
    <property type="component" value="Unassembled WGS sequence"/>
</dbReference>
<dbReference type="EMBL" id="CAXHTA020000012">
    <property type="protein sequence ID" value="CAL5225667.1"/>
    <property type="molecule type" value="Genomic_DNA"/>
</dbReference>